<evidence type="ECO:0000256" key="1">
    <source>
        <dbReference type="SAM" id="MobiDB-lite"/>
    </source>
</evidence>
<dbReference type="Proteomes" id="UP000504618">
    <property type="component" value="Unplaced"/>
</dbReference>
<keyword evidence="2" id="KW-1185">Reference proteome</keyword>
<reference evidence="3" key="1">
    <citation type="submission" date="2025-08" db="UniProtKB">
        <authorList>
            <consortium name="RefSeq"/>
        </authorList>
    </citation>
    <scope>IDENTIFICATION</scope>
    <source>
        <tissue evidence="3">Whole body</tissue>
    </source>
</reference>
<proteinExistence type="predicted"/>
<dbReference type="AlphaFoldDB" id="A0A6J1R3Y9"/>
<protein>
    <submittedName>
        <fullName evidence="3">Uncharacterized protein LOC112464648</fullName>
    </submittedName>
</protein>
<sequence length="111" mass="12203">MGSDTPCMDDGPSSTNNDPSTESHIIPDASSSTNNDPSTESLIIPDAPCSVDFSRTKLPRPIPEHSIDIEKQELLGKIQLLRKKNYKVKAKIKQQEEGQSLYKHSGAVVRL</sequence>
<gene>
    <name evidence="3" type="primary">LOC112464648</name>
</gene>
<name>A0A6J1R3Y9_9HYME</name>
<dbReference type="RefSeq" id="XP_024887550.1">
    <property type="nucleotide sequence ID" value="XM_025031782.1"/>
</dbReference>
<feature type="compositionally biased region" description="Polar residues" evidence="1">
    <location>
        <begin position="12"/>
        <end position="41"/>
    </location>
</feature>
<organism evidence="2 3">
    <name type="scientific">Temnothorax curvispinosus</name>
    <dbReference type="NCBI Taxonomy" id="300111"/>
    <lineage>
        <taxon>Eukaryota</taxon>
        <taxon>Metazoa</taxon>
        <taxon>Ecdysozoa</taxon>
        <taxon>Arthropoda</taxon>
        <taxon>Hexapoda</taxon>
        <taxon>Insecta</taxon>
        <taxon>Pterygota</taxon>
        <taxon>Neoptera</taxon>
        <taxon>Endopterygota</taxon>
        <taxon>Hymenoptera</taxon>
        <taxon>Apocrita</taxon>
        <taxon>Aculeata</taxon>
        <taxon>Formicoidea</taxon>
        <taxon>Formicidae</taxon>
        <taxon>Myrmicinae</taxon>
        <taxon>Temnothorax</taxon>
    </lineage>
</organism>
<dbReference type="GeneID" id="112464648"/>
<evidence type="ECO:0000313" key="3">
    <source>
        <dbReference type="RefSeq" id="XP_024887550.1"/>
    </source>
</evidence>
<evidence type="ECO:0000313" key="2">
    <source>
        <dbReference type="Proteomes" id="UP000504618"/>
    </source>
</evidence>
<accession>A0A6J1R3Y9</accession>
<feature type="region of interest" description="Disordered" evidence="1">
    <location>
        <begin position="1"/>
        <end position="46"/>
    </location>
</feature>